<gene>
    <name evidence="1" type="ORF">GCM10008090_08420</name>
</gene>
<dbReference type="InterPro" id="IPR006311">
    <property type="entry name" value="TAT_signal"/>
</dbReference>
<dbReference type="EMBL" id="BMXA01000001">
    <property type="protein sequence ID" value="GHA01582.1"/>
    <property type="molecule type" value="Genomic_DNA"/>
</dbReference>
<protein>
    <recommendedName>
        <fullName evidence="3">DUF1501 domain-containing protein</fullName>
    </recommendedName>
</protein>
<name>A0A918RJN8_9GAMM</name>
<sequence length="538" mass="57604">MNSNRRKFLQTSGALAAQSILVGAGLASLTKPRIAAAAECGGTDWGALHTTVDGWSCESHEGYKILEIHLTGGASQWEAFWLPGNGATPNYSDYDMGAPDSAPFAPAGVTTTLDLSTLTWNSRSGEFPCEAPDSPVSSTDATLFAAQSGGGNIYWGAPTKPIFRRPDIFNRARMVTQFHDLAPHEAARPFCMTGLRLGNPRLAGTGAAIQRRAMINNPAQNLPVSYVLHRSGSLAANYAAATGAHPGSSRPLVIQLSSNDSFHDSLSRTGISAESDDLLSALRYEYRDRMRYRGSGDPVRSSGFNSYWNAAQLLGDAPALQSLFAGGILQIDNNEVVACPDIGGTFESNTPAIKTMLETAASLLEDGPARYVCCVDSGLGGSYDTHGNNHLLEVNTNIYNVMHHLANVIHHPVNNPSGTLNLDNTMIAITTEFGRTPWINGNAGRDHWVRGHCCYLFGGPIPESSPTIRGSIDATTAITDAAHQYSFADFRGALLLAAGVDPFAPDNFRFSDFSPALQDGVATEQDLRLRMKDWILGV</sequence>
<organism evidence="1 2">
    <name type="scientific">Arenicella chitinivorans</name>
    <dbReference type="NCBI Taxonomy" id="1329800"/>
    <lineage>
        <taxon>Bacteria</taxon>
        <taxon>Pseudomonadati</taxon>
        <taxon>Pseudomonadota</taxon>
        <taxon>Gammaproteobacteria</taxon>
        <taxon>Arenicellales</taxon>
        <taxon>Arenicellaceae</taxon>
        <taxon>Arenicella</taxon>
    </lineage>
</organism>
<keyword evidence="2" id="KW-1185">Reference proteome</keyword>
<accession>A0A918RJN8</accession>
<evidence type="ECO:0008006" key="3">
    <source>
        <dbReference type="Google" id="ProtNLM"/>
    </source>
</evidence>
<reference evidence="1" key="1">
    <citation type="journal article" date="2014" name="Int. J. Syst. Evol. Microbiol.">
        <title>Complete genome sequence of Corynebacterium casei LMG S-19264T (=DSM 44701T), isolated from a smear-ripened cheese.</title>
        <authorList>
            <consortium name="US DOE Joint Genome Institute (JGI-PGF)"/>
            <person name="Walter F."/>
            <person name="Albersmeier A."/>
            <person name="Kalinowski J."/>
            <person name="Ruckert C."/>
        </authorList>
    </citation>
    <scope>NUCLEOTIDE SEQUENCE</scope>
    <source>
        <strain evidence="1">KCTC 12711</strain>
    </source>
</reference>
<dbReference type="PROSITE" id="PS51318">
    <property type="entry name" value="TAT"/>
    <property type="match status" value="1"/>
</dbReference>
<dbReference type="AlphaFoldDB" id="A0A918RJN8"/>
<evidence type="ECO:0000313" key="1">
    <source>
        <dbReference type="EMBL" id="GHA01582.1"/>
    </source>
</evidence>
<evidence type="ECO:0000313" key="2">
    <source>
        <dbReference type="Proteomes" id="UP000614811"/>
    </source>
</evidence>
<dbReference type="InterPro" id="IPR010869">
    <property type="entry name" value="DUF1501"/>
</dbReference>
<proteinExistence type="predicted"/>
<comment type="caution">
    <text evidence="1">The sequence shown here is derived from an EMBL/GenBank/DDBJ whole genome shotgun (WGS) entry which is preliminary data.</text>
</comment>
<dbReference type="Proteomes" id="UP000614811">
    <property type="component" value="Unassembled WGS sequence"/>
</dbReference>
<reference evidence="1" key="2">
    <citation type="submission" date="2020-09" db="EMBL/GenBank/DDBJ databases">
        <authorList>
            <person name="Sun Q."/>
            <person name="Kim S."/>
        </authorList>
    </citation>
    <scope>NUCLEOTIDE SEQUENCE</scope>
    <source>
        <strain evidence="1">KCTC 12711</strain>
    </source>
</reference>
<dbReference type="Pfam" id="PF07394">
    <property type="entry name" value="DUF1501"/>
    <property type="match status" value="1"/>
</dbReference>
<dbReference type="RefSeq" id="WP_189398739.1">
    <property type="nucleotide sequence ID" value="NZ_BMXA01000001.1"/>
</dbReference>